<accession>A0A7Y6II68</accession>
<reference evidence="1 2" key="1">
    <citation type="submission" date="2020-06" db="EMBL/GenBank/DDBJ databases">
        <authorList>
            <person name="Chanama M."/>
        </authorList>
    </citation>
    <scope>NUCLEOTIDE SEQUENCE [LARGE SCALE GENOMIC DNA]</scope>
    <source>
        <strain evidence="1 2">TBRC6557</strain>
    </source>
</reference>
<dbReference type="Proteomes" id="UP000546126">
    <property type="component" value="Unassembled WGS sequence"/>
</dbReference>
<protein>
    <submittedName>
        <fullName evidence="1">Uncharacterized protein</fullName>
    </submittedName>
</protein>
<sequence length="142" mass="15432">MEITFVGGRSGDLNSDVIASQADSSIVLASAVRAVDAALRLDRRVDAHRLEQTCLPDRGRTPASASDAYRTVRSTQPDHFLVDARPREVTGSDMSIRLSSEETISKCPRPGSVVGQSVEALNDMKQRKLNVSRSVRCRPSPP</sequence>
<gene>
    <name evidence="1" type="ORF">HT134_00950</name>
</gene>
<evidence type="ECO:0000313" key="2">
    <source>
        <dbReference type="Proteomes" id="UP000546126"/>
    </source>
</evidence>
<organism evidence="1 2">
    <name type="scientific">Nonomuraea rhodomycinica</name>
    <dbReference type="NCBI Taxonomy" id="1712872"/>
    <lineage>
        <taxon>Bacteria</taxon>
        <taxon>Bacillati</taxon>
        <taxon>Actinomycetota</taxon>
        <taxon>Actinomycetes</taxon>
        <taxon>Streptosporangiales</taxon>
        <taxon>Streptosporangiaceae</taxon>
        <taxon>Nonomuraea</taxon>
    </lineage>
</organism>
<evidence type="ECO:0000313" key="1">
    <source>
        <dbReference type="EMBL" id="NUW38698.1"/>
    </source>
</evidence>
<keyword evidence="2" id="KW-1185">Reference proteome</keyword>
<dbReference type="AlphaFoldDB" id="A0A7Y6II68"/>
<name>A0A7Y6II68_9ACTN</name>
<proteinExistence type="predicted"/>
<dbReference type="RefSeq" id="WP_175598338.1">
    <property type="nucleotide sequence ID" value="NZ_JABWGO010000001.1"/>
</dbReference>
<dbReference type="EMBL" id="JABWGO010000001">
    <property type="protein sequence ID" value="NUW38698.1"/>
    <property type="molecule type" value="Genomic_DNA"/>
</dbReference>
<comment type="caution">
    <text evidence="1">The sequence shown here is derived from an EMBL/GenBank/DDBJ whole genome shotgun (WGS) entry which is preliminary data.</text>
</comment>